<evidence type="ECO:0000313" key="2">
    <source>
        <dbReference type="Proteomes" id="UP001172457"/>
    </source>
</evidence>
<protein>
    <submittedName>
        <fullName evidence="1">Uncharacterized protein</fullName>
    </submittedName>
</protein>
<evidence type="ECO:0000313" key="1">
    <source>
        <dbReference type="EMBL" id="KAJ9550807.1"/>
    </source>
</evidence>
<sequence length="76" mass="8608">MSGIDVVVRIGCMFPNQATTDIAGQLVRIQNPSGGELTVYVKGRRMHTWFCSIGKARKYFQPEVEMRELFPELVFG</sequence>
<gene>
    <name evidence="1" type="ORF">OSB04_014852</name>
</gene>
<comment type="caution">
    <text evidence="1">The sequence shown here is derived from an EMBL/GenBank/DDBJ whole genome shotgun (WGS) entry which is preliminary data.</text>
</comment>
<name>A0AA38W6U6_9ASTR</name>
<proteinExistence type="predicted"/>
<reference evidence="1" key="1">
    <citation type="submission" date="2023-03" db="EMBL/GenBank/DDBJ databases">
        <title>Chromosome-scale reference genome and RAD-based genetic map of yellow starthistle (Centaurea solstitialis) reveal putative structural variation and QTLs associated with invader traits.</title>
        <authorList>
            <person name="Reatini B."/>
            <person name="Cang F.A."/>
            <person name="Jiang Q."/>
            <person name="Mckibben M.T.W."/>
            <person name="Barker M.S."/>
            <person name="Rieseberg L.H."/>
            <person name="Dlugosch K.M."/>
        </authorList>
    </citation>
    <scope>NUCLEOTIDE SEQUENCE</scope>
    <source>
        <strain evidence="1">CAN-66</strain>
        <tissue evidence="1">Leaf</tissue>
    </source>
</reference>
<dbReference type="AlphaFoldDB" id="A0AA38W6U6"/>
<dbReference type="Proteomes" id="UP001172457">
    <property type="component" value="Chromosome 4"/>
</dbReference>
<keyword evidence="2" id="KW-1185">Reference proteome</keyword>
<dbReference type="EMBL" id="JARYMX010000004">
    <property type="protein sequence ID" value="KAJ9550807.1"/>
    <property type="molecule type" value="Genomic_DNA"/>
</dbReference>
<organism evidence="1 2">
    <name type="scientific">Centaurea solstitialis</name>
    <name type="common">yellow star-thistle</name>
    <dbReference type="NCBI Taxonomy" id="347529"/>
    <lineage>
        <taxon>Eukaryota</taxon>
        <taxon>Viridiplantae</taxon>
        <taxon>Streptophyta</taxon>
        <taxon>Embryophyta</taxon>
        <taxon>Tracheophyta</taxon>
        <taxon>Spermatophyta</taxon>
        <taxon>Magnoliopsida</taxon>
        <taxon>eudicotyledons</taxon>
        <taxon>Gunneridae</taxon>
        <taxon>Pentapetalae</taxon>
        <taxon>asterids</taxon>
        <taxon>campanulids</taxon>
        <taxon>Asterales</taxon>
        <taxon>Asteraceae</taxon>
        <taxon>Carduoideae</taxon>
        <taxon>Cardueae</taxon>
        <taxon>Centaureinae</taxon>
        <taxon>Centaurea</taxon>
    </lineage>
</organism>
<accession>A0AA38W6U6</accession>